<dbReference type="GO" id="GO:0008766">
    <property type="term" value="F:UDP-N-acetylmuramoylalanyl-D-glutamyl-2,6-diaminopimelate-D-alanyl-D-alanine ligase activity"/>
    <property type="evidence" value="ECO:0007669"/>
    <property type="project" value="RHEA"/>
</dbReference>
<dbReference type="InterPro" id="IPR036615">
    <property type="entry name" value="Mur_ligase_C_dom_sf"/>
</dbReference>
<evidence type="ECO:0000259" key="13">
    <source>
        <dbReference type="Pfam" id="PF02875"/>
    </source>
</evidence>
<evidence type="ECO:0000259" key="14">
    <source>
        <dbReference type="Pfam" id="PF08245"/>
    </source>
</evidence>
<dbReference type="InterPro" id="IPR013221">
    <property type="entry name" value="Mur_ligase_cen"/>
</dbReference>
<evidence type="ECO:0000256" key="5">
    <source>
        <dbReference type="ARBA" id="ARBA00022840"/>
    </source>
</evidence>
<dbReference type="InterPro" id="IPR005863">
    <property type="entry name" value="UDP-N-AcMur_synth"/>
</dbReference>
<keyword evidence="7 10" id="KW-0573">Peptidoglycan synthesis</keyword>
<comment type="function">
    <text evidence="10 11">Involved in cell wall formation. Catalyzes the final step in the synthesis of UDP-N-acetylmuramoyl-pentapeptide, the precursor of murein.</text>
</comment>
<reference evidence="15 16" key="1">
    <citation type="submission" date="2018-11" db="EMBL/GenBank/DDBJ databases">
        <title>Multidrug-resistant genes are associated with an 42-kb island TGI1 carrying a complex class 1 integron in a Trueperella pyogenes.</title>
        <authorList>
            <person name="Dong W."/>
        </authorList>
    </citation>
    <scope>NUCLEOTIDE SEQUENCE [LARGE SCALE GENOMIC DNA]</scope>
    <source>
        <strain evidence="15 16">TP4</strain>
    </source>
</reference>
<dbReference type="InterPro" id="IPR000713">
    <property type="entry name" value="Mur_ligase_N"/>
</dbReference>
<dbReference type="Pfam" id="PF01225">
    <property type="entry name" value="Mur_ligase"/>
    <property type="match status" value="1"/>
</dbReference>
<keyword evidence="8 10" id="KW-0131">Cell cycle</keyword>
<dbReference type="GO" id="GO:0009252">
    <property type="term" value="P:peptidoglycan biosynthetic process"/>
    <property type="evidence" value="ECO:0007669"/>
    <property type="project" value="UniProtKB-UniRule"/>
</dbReference>
<comment type="subcellular location">
    <subcellularLocation>
        <location evidence="10 11">Cytoplasm</location>
    </subcellularLocation>
</comment>
<keyword evidence="4 10" id="KW-0547">Nucleotide-binding</keyword>
<evidence type="ECO:0000256" key="10">
    <source>
        <dbReference type="HAMAP-Rule" id="MF_02019"/>
    </source>
</evidence>
<evidence type="ECO:0000256" key="11">
    <source>
        <dbReference type="RuleBase" id="RU004136"/>
    </source>
</evidence>
<dbReference type="PANTHER" id="PTHR43024">
    <property type="entry name" value="UDP-N-ACETYLMURAMOYL-TRIPEPTIDE--D-ALANYL-D-ALANINE LIGASE"/>
    <property type="match status" value="1"/>
</dbReference>
<dbReference type="Pfam" id="PF02875">
    <property type="entry name" value="Mur_ligase_C"/>
    <property type="match status" value="1"/>
</dbReference>
<dbReference type="SUPFAM" id="SSF53623">
    <property type="entry name" value="MurD-like peptide ligases, catalytic domain"/>
    <property type="match status" value="1"/>
</dbReference>
<dbReference type="RefSeq" id="WP_126919702.1">
    <property type="nucleotide sequence ID" value="NZ_CP033905.1"/>
</dbReference>
<keyword evidence="3 10" id="KW-0132">Cell division</keyword>
<feature type="domain" description="Mur ligase central" evidence="14">
    <location>
        <begin position="118"/>
        <end position="305"/>
    </location>
</feature>
<evidence type="ECO:0000313" key="15">
    <source>
        <dbReference type="EMBL" id="AZR05891.1"/>
    </source>
</evidence>
<keyword evidence="2 10" id="KW-0436">Ligase</keyword>
<evidence type="ECO:0000256" key="8">
    <source>
        <dbReference type="ARBA" id="ARBA00023306"/>
    </source>
</evidence>
<dbReference type="Pfam" id="PF08245">
    <property type="entry name" value="Mur_ligase_M"/>
    <property type="match status" value="1"/>
</dbReference>
<sequence length="466" mass="47763">MIPISIEQAGADAGGHFQATPAADTVTAVVTDTRQIRGGELFVAIAGARVDGATLAGKAIAAGASAVLTATPEVALASGAPADRLIVADDVLSALGSLARHSLRRARDLNPRLQVVAITGSVGKTTTKDLLASLLAIRGPIVAPAGSFNNEIGLPLTVLRADADTDTLVLEMGADHLGNIEYLTSIAPPDIGVVLAVARAHLGHFGGIENVAKAKAEMVTGVRAGGRVILNAADERVRAMADLTDNEVRFFGDADLPGVHAADITVNDRGQAAFTLVTATGRARVRLALIGEHHIWNALAAAAVADAYGIGVEHIAQILSATAAASPHRMAVSERDGIVIIDDSYNANPDSMRAGLDALEKLGRGRRMVAVLGAMLELGEESPTEHEAVGRYAAARGVDVVIGVGEETTALVEAARSAGVRVEHTTAESARDVVSTILAQGDVVLLKGSNGSGVWRVADALVGEDS</sequence>
<dbReference type="GO" id="GO:0008360">
    <property type="term" value="P:regulation of cell shape"/>
    <property type="evidence" value="ECO:0007669"/>
    <property type="project" value="UniProtKB-KW"/>
</dbReference>
<evidence type="ECO:0000313" key="16">
    <source>
        <dbReference type="Proteomes" id="UP000275951"/>
    </source>
</evidence>
<dbReference type="PANTHER" id="PTHR43024:SF1">
    <property type="entry name" value="UDP-N-ACETYLMURAMOYL-TRIPEPTIDE--D-ALANYL-D-ALANINE LIGASE"/>
    <property type="match status" value="1"/>
</dbReference>
<comment type="pathway">
    <text evidence="10 11">Cell wall biogenesis; peptidoglycan biosynthesis.</text>
</comment>
<dbReference type="Gene3D" id="3.40.1190.10">
    <property type="entry name" value="Mur-like, catalytic domain"/>
    <property type="match status" value="1"/>
</dbReference>
<comment type="catalytic activity">
    <reaction evidence="10 11">
        <text>D-alanyl-D-alanine + UDP-N-acetyl-alpha-D-muramoyl-L-alanyl-gamma-D-glutamyl-meso-2,6-diaminopimelate + ATP = UDP-N-acetyl-alpha-D-muramoyl-L-alanyl-gamma-D-glutamyl-meso-2,6-diaminopimeloyl-D-alanyl-D-alanine + ADP + phosphate + H(+)</text>
        <dbReference type="Rhea" id="RHEA:28374"/>
        <dbReference type="ChEBI" id="CHEBI:15378"/>
        <dbReference type="ChEBI" id="CHEBI:30616"/>
        <dbReference type="ChEBI" id="CHEBI:43474"/>
        <dbReference type="ChEBI" id="CHEBI:57822"/>
        <dbReference type="ChEBI" id="CHEBI:61386"/>
        <dbReference type="ChEBI" id="CHEBI:83905"/>
        <dbReference type="ChEBI" id="CHEBI:456216"/>
        <dbReference type="EC" id="6.3.2.10"/>
    </reaction>
</comment>
<dbReference type="AlphaFoldDB" id="A0A3S9QIV9"/>
<proteinExistence type="inferred from homology"/>
<evidence type="ECO:0000256" key="3">
    <source>
        <dbReference type="ARBA" id="ARBA00022618"/>
    </source>
</evidence>
<keyword evidence="5 10" id="KW-0067">ATP-binding</keyword>
<evidence type="ECO:0000259" key="12">
    <source>
        <dbReference type="Pfam" id="PF01225"/>
    </source>
</evidence>
<comment type="similarity">
    <text evidence="10">Belongs to the MurCDEF family. MurF subfamily.</text>
</comment>
<dbReference type="NCBIfam" id="TIGR01143">
    <property type="entry name" value="murF"/>
    <property type="match status" value="1"/>
</dbReference>
<keyword evidence="9 10" id="KW-0961">Cell wall biogenesis/degradation</keyword>
<feature type="domain" description="Mur ligase N-terminal catalytic" evidence="12">
    <location>
        <begin position="26"/>
        <end position="100"/>
    </location>
</feature>
<dbReference type="InterPro" id="IPR004101">
    <property type="entry name" value="Mur_ligase_C"/>
</dbReference>
<feature type="binding site" evidence="10">
    <location>
        <begin position="120"/>
        <end position="126"/>
    </location>
    <ligand>
        <name>ATP</name>
        <dbReference type="ChEBI" id="CHEBI:30616"/>
    </ligand>
</feature>
<dbReference type="GO" id="GO:0051301">
    <property type="term" value="P:cell division"/>
    <property type="evidence" value="ECO:0007669"/>
    <property type="project" value="UniProtKB-KW"/>
</dbReference>
<evidence type="ECO:0000256" key="7">
    <source>
        <dbReference type="ARBA" id="ARBA00022984"/>
    </source>
</evidence>
<feature type="domain" description="Mur ligase C-terminal" evidence="13">
    <location>
        <begin position="328"/>
        <end position="449"/>
    </location>
</feature>
<dbReference type="EMBL" id="CP033905">
    <property type="protein sequence ID" value="AZR05891.1"/>
    <property type="molecule type" value="Genomic_DNA"/>
</dbReference>
<dbReference type="Gene3D" id="3.40.1390.10">
    <property type="entry name" value="MurE/MurF, N-terminal domain"/>
    <property type="match status" value="1"/>
</dbReference>
<organism evidence="15 16">
    <name type="scientific">Trueperella pyogenes</name>
    <dbReference type="NCBI Taxonomy" id="1661"/>
    <lineage>
        <taxon>Bacteria</taxon>
        <taxon>Bacillati</taxon>
        <taxon>Actinomycetota</taxon>
        <taxon>Actinomycetes</taxon>
        <taxon>Actinomycetales</taxon>
        <taxon>Actinomycetaceae</taxon>
        <taxon>Trueperella</taxon>
    </lineage>
</organism>
<dbReference type="EC" id="6.3.2.10" evidence="10 11"/>
<evidence type="ECO:0000256" key="2">
    <source>
        <dbReference type="ARBA" id="ARBA00022598"/>
    </source>
</evidence>
<evidence type="ECO:0000256" key="9">
    <source>
        <dbReference type="ARBA" id="ARBA00023316"/>
    </source>
</evidence>
<dbReference type="HAMAP" id="MF_02019">
    <property type="entry name" value="MurF"/>
    <property type="match status" value="1"/>
</dbReference>
<keyword evidence="6 10" id="KW-0133">Cell shape</keyword>
<accession>A0A3S9QIV9</accession>
<dbReference type="GO" id="GO:0047480">
    <property type="term" value="F:UDP-N-acetylmuramoyl-tripeptide-D-alanyl-D-alanine ligase activity"/>
    <property type="evidence" value="ECO:0007669"/>
    <property type="project" value="UniProtKB-UniRule"/>
</dbReference>
<evidence type="ECO:0000256" key="6">
    <source>
        <dbReference type="ARBA" id="ARBA00022960"/>
    </source>
</evidence>
<dbReference type="InterPro" id="IPR035911">
    <property type="entry name" value="MurE/MurF_N"/>
</dbReference>
<dbReference type="GO" id="GO:0071555">
    <property type="term" value="P:cell wall organization"/>
    <property type="evidence" value="ECO:0007669"/>
    <property type="project" value="UniProtKB-KW"/>
</dbReference>
<dbReference type="Proteomes" id="UP000275951">
    <property type="component" value="Chromosome"/>
</dbReference>
<evidence type="ECO:0000256" key="4">
    <source>
        <dbReference type="ARBA" id="ARBA00022741"/>
    </source>
</evidence>
<dbReference type="InterPro" id="IPR036565">
    <property type="entry name" value="Mur-like_cat_sf"/>
</dbReference>
<keyword evidence="1 10" id="KW-0963">Cytoplasm</keyword>
<protein>
    <recommendedName>
        <fullName evidence="10 11">UDP-N-acetylmuramoyl-tripeptide--D-alanyl-D-alanine ligase</fullName>
        <ecNumber evidence="10 11">6.3.2.10</ecNumber>
    </recommendedName>
    <alternativeName>
        <fullName evidence="10">D-alanyl-D-alanine-adding enzyme</fullName>
    </alternativeName>
</protein>
<dbReference type="Gene3D" id="3.90.190.20">
    <property type="entry name" value="Mur ligase, C-terminal domain"/>
    <property type="match status" value="1"/>
</dbReference>
<name>A0A3S9QIV9_9ACTO</name>
<evidence type="ECO:0000256" key="1">
    <source>
        <dbReference type="ARBA" id="ARBA00022490"/>
    </source>
</evidence>
<dbReference type="GO" id="GO:0005524">
    <property type="term" value="F:ATP binding"/>
    <property type="evidence" value="ECO:0007669"/>
    <property type="project" value="UniProtKB-UniRule"/>
</dbReference>
<dbReference type="SUPFAM" id="SSF63418">
    <property type="entry name" value="MurE/MurF N-terminal domain"/>
    <property type="match status" value="1"/>
</dbReference>
<gene>
    <name evidence="10" type="primary">murF</name>
    <name evidence="15" type="ORF">EBQ10_00325</name>
</gene>
<dbReference type="GO" id="GO:0005737">
    <property type="term" value="C:cytoplasm"/>
    <property type="evidence" value="ECO:0007669"/>
    <property type="project" value="UniProtKB-SubCell"/>
</dbReference>
<dbReference type="SUPFAM" id="SSF53244">
    <property type="entry name" value="MurD-like peptide ligases, peptide-binding domain"/>
    <property type="match status" value="1"/>
</dbReference>
<dbReference type="UniPathway" id="UPA00219"/>
<dbReference type="InterPro" id="IPR051046">
    <property type="entry name" value="MurCDEF_CellWall_CoF430Synth"/>
</dbReference>